<evidence type="ECO:0000256" key="1">
    <source>
        <dbReference type="SAM" id="MobiDB-lite"/>
    </source>
</evidence>
<feature type="region of interest" description="Disordered" evidence="1">
    <location>
        <begin position="19"/>
        <end position="137"/>
    </location>
</feature>
<sequence>MIEPSGTCYQVLIRSNEATITASHEKSAKETGEEAGEAGREEGEEEEEVQKMKKARREKGEHKRVVEGVKTLALEKDEMMEEMGTTGSLEEGEGDAKGDGKEGEMKGTMFEGYRERSGMVEDNDDDDDDDNEGEDDE</sequence>
<dbReference type="Proteomes" id="UP001152300">
    <property type="component" value="Unassembled WGS sequence"/>
</dbReference>
<feature type="compositionally biased region" description="Basic and acidic residues" evidence="1">
    <location>
        <begin position="23"/>
        <end position="41"/>
    </location>
</feature>
<proteinExistence type="predicted"/>
<evidence type="ECO:0000313" key="2">
    <source>
        <dbReference type="EMBL" id="KAJ8059137.1"/>
    </source>
</evidence>
<feature type="compositionally biased region" description="Basic and acidic residues" evidence="1">
    <location>
        <begin position="94"/>
        <end position="105"/>
    </location>
</feature>
<name>A0A9X0AAF0_9HELO</name>
<accession>A0A9X0AAF0</accession>
<organism evidence="2 3">
    <name type="scientific">Sclerotinia nivalis</name>
    <dbReference type="NCBI Taxonomy" id="352851"/>
    <lineage>
        <taxon>Eukaryota</taxon>
        <taxon>Fungi</taxon>
        <taxon>Dikarya</taxon>
        <taxon>Ascomycota</taxon>
        <taxon>Pezizomycotina</taxon>
        <taxon>Leotiomycetes</taxon>
        <taxon>Helotiales</taxon>
        <taxon>Sclerotiniaceae</taxon>
        <taxon>Sclerotinia</taxon>
    </lineage>
</organism>
<reference evidence="2" key="1">
    <citation type="submission" date="2022-11" db="EMBL/GenBank/DDBJ databases">
        <title>Genome Resource of Sclerotinia nivalis Strain SnTB1, a Plant Pathogen Isolated from American Ginseng.</title>
        <authorList>
            <person name="Fan S."/>
        </authorList>
    </citation>
    <scope>NUCLEOTIDE SEQUENCE</scope>
    <source>
        <strain evidence="2">SnTB1</strain>
    </source>
</reference>
<dbReference type="AlphaFoldDB" id="A0A9X0AAF0"/>
<dbReference type="OrthoDB" id="10565577at2759"/>
<gene>
    <name evidence="2" type="ORF">OCU04_012112</name>
</gene>
<feature type="compositionally biased region" description="Basic and acidic residues" evidence="1">
    <location>
        <begin position="58"/>
        <end position="77"/>
    </location>
</feature>
<evidence type="ECO:0000313" key="3">
    <source>
        <dbReference type="Proteomes" id="UP001152300"/>
    </source>
</evidence>
<comment type="caution">
    <text evidence="2">The sequence shown here is derived from an EMBL/GenBank/DDBJ whole genome shotgun (WGS) entry which is preliminary data.</text>
</comment>
<keyword evidence="3" id="KW-1185">Reference proteome</keyword>
<dbReference type="EMBL" id="JAPEIS010000015">
    <property type="protein sequence ID" value="KAJ8059137.1"/>
    <property type="molecule type" value="Genomic_DNA"/>
</dbReference>
<feature type="compositionally biased region" description="Acidic residues" evidence="1">
    <location>
        <begin position="121"/>
        <end position="137"/>
    </location>
</feature>
<protein>
    <submittedName>
        <fullName evidence="2">Uncharacterized protein</fullName>
    </submittedName>
</protein>